<comment type="caution">
    <text evidence="1">The sequence shown here is derived from an EMBL/GenBank/DDBJ whole genome shotgun (WGS) entry which is preliminary data.</text>
</comment>
<keyword evidence="2" id="KW-1185">Reference proteome</keyword>
<proteinExistence type="predicted"/>
<dbReference type="Proteomes" id="UP000828048">
    <property type="component" value="Chromosome 5"/>
</dbReference>
<name>A0ACB7XW83_9ERIC</name>
<evidence type="ECO:0000313" key="1">
    <source>
        <dbReference type="EMBL" id="KAH7845513.1"/>
    </source>
</evidence>
<sequence length="481" mass="54962">MEAQGMGFGGKVQSLARSGISGRGRKKGASQERKKGNTSDGGMGVCSTAPVKRKLEATLVDVDVADGFVDGLAKKQKVGQDRGAQLVANTVLGTDDFQFIDPVGIAGGLVVYWKKELKVSLVRRSSFFIELLISDEVTSCDWHLINLYASTNDRIRKAQWEELLEYRRRSSGEWIIWGDFNDILWEDEKQGGRRREAWTLRTFRHFISELGVVDMGFSGYPFTWVNRRFGEGLIKERLDRVLVSSNWKIMYDQAIVRHLTTVGSDHAALLLDTAPALAHGYRQFKFDSRWCTDPESYEVIKQGWQCSLRGSKMFEVFHKIKHCRKELRAWSKQKGFNARKKITEIQHQLELIKTGQCSGESELVRSLENELGTTWAQEETFWRQKARADWMANGDRNTSFFHAKVNKRRRRNRITGIHRSDGTWCEEPDGIAHEFVAYFQNIFQTEGTSNVEEVIGAIQGKVTDHMNATLIKEKVSLVYFV</sequence>
<reference evidence="1 2" key="1">
    <citation type="journal article" date="2021" name="Hortic Res">
        <title>High-quality reference genome and annotation aids understanding of berry development for evergreen blueberry (Vaccinium darrowii).</title>
        <authorList>
            <person name="Yu J."/>
            <person name="Hulse-Kemp A.M."/>
            <person name="Babiker E."/>
            <person name="Staton M."/>
        </authorList>
    </citation>
    <scope>NUCLEOTIDE SEQUENCE [LARGE SCALE GENOMIC DNA]</scope>
    <source>
        <strain evidence="2">cv. NJ 8807/NJ 8810</strain>
        <tissue evidence="1">Young leaf</tissue>
    </source>
</reference>
<accession>A0ACB7XW83</accession>
<organism evidence="1 2">
    <name type="scientific">Vaccinium darrowii</name>
    <dbReference type="NCBI Taxonomy" id="229202"/>
    <lineage>
        <taxon>Eukaryota</taxon>
        <taxon>Viridiplantae</taxon>
        <taxon>Streptophyta</taxon>
        <taxon>Embryophyta</taxon>
        <taxon>Tracheophyta</taxon>
        <taxon>Spermatophyta</taxon>
        <taxon>Magnoliopsida</taxon>
        <taxon>eudicotyledons</taxon>
        <taxon>Gunneridae</taxon>
        <taxon>Pentapetalae</taxon>
        <taxon>asterids</taxon>
        <taxon>Ericales</taxon>
        <taxon>Ericaceae</taxon>
        <taxon>Vaccinioideae</taxon>
        <taxon>Vaccinieae</taxon>
        <taxon>Vaccinium</taxon>
    </lineage>
</organism>
<gene>
    <name evidence="1" type="ORF">Vadar_003022</name>
</gene>
<protein>
    <submittedName>
        <fullName evidence="1">Uncharacterized protein</fullName>
    </submittedName>
</protein>
<dbReference type="EMBL" id="CM037155">
    <property type="protein sequence ID" value="KAH7845513.1"/>
    <property type="molecule type" value="Genomic_DNA"/>
</dbReference>
<evidence type="ECO:0000313" key="2">
    <source>
        <dbReference type="Proteomes" id="UP000828048"/>
    </source>
</evidence>